<dbReference type="Proteomes" id="UP000001940">
    <property type="component" value="Chromosome V"/>
</dbReference>
<dbReference type="KEGG" id="cel:CELE_ZK1055.1"/>
<proteinExistence type="evidence at protein level"/>
<dbReference type="GO" id="GO:0051382">
    <property type="term" value="P:kinetochore assembly"/>
    <property type="evidence" value="ECO:0000315"/>
    <property type="project" value="WormBase"/>
</dbReference>
<dbReference type="PeptideAtlas" id="O76447"/>
<feature type="compositionally biased region" description="Polar residues" evidence="2">
    <location>
        <begin position="1425"/>
        <end position="1446"/>
    </location>
</feature>
<evidence type="ECO:0000313" key="5">
    <source>
        <dbReference type="WormBase" id="ZK1055.1"/>
    </source>
</evidence>
<dbReference type="PANTHER" id="PTHR19327:SF0">
    <property type="entry name" value="GOLGIN SUBFAMILY A MEMBER 4"/>
    <property type="match status" value="1"/>
</dbReference>
<dbReference type="GO" id="GO:0000070">
    <property type="term" value="P:mitotic sister chromatid segregation"/>
    <property type="evidence" value="ECO:0000315"/>
    <property type="project" value="WormBase"/>
</dbReference>
<dbReference type="SMR" id="O76447"/>
<dbReference type="GO" id="GO:0031134">
    <property type="term" value="P:sister chromatid biorientation"/>
    <property type="evidence" value="ECO:0000315"/>
    <property type="project" value="WormBase"/>
</dbReference>
<dbReference type="GO" id="GO:0008104">
    <property type="term" value="P:intracellular protein localization"/>
    <property type="evidence" value="ECO:0000315"/>
    <property type="project" value="WormBase"/>
</dbReference>
<feature type="coiled-coil region" evidence="1">
    <location>
        <begin position="647"/>
        <end position="962"/>
    </location>
</feature>
<dbReference type="GO" id="GO:0051307">
    <property type="term" value="P:meiotic chromosome separation"/>
    <property type="evidence" value="ECO:0000315"/>
    <property type="project" value="UniProtKB"/>
</dbReference>
<feature type="coiled-coil region" evidence="1">
    <location>
        <begin position="1062"/>
        <end position="1110"/>
    </location>
</feature>
<accession>O76447</accession>
<dbReference type="MINT" id="O76447"/>
<feature type="coiled-coil region" evidence="1">
    <location>
        <begin position="1283"/>
        <end position="1384"/>
    </location>
</feature>
<organism evidence="3 4">
    <name type="scientific">Caenorhabditis elegans</name>
    <dbReference type="NCBI Taxonomy" id="6239"/>
    <lineage>
        <taxon>Eukaryota</taxon>
        <taxon>Metazoa</taxon>
        <taxon>Ecdysozoa</taxon>
        <taxon>Nematoda</taxon>
        <taxon>Chromadorea</taxon>
        <taxon>Rhabditida</taxon>
        <taxon>Rhabditina</taxon>
        <taxon>Rhabditomorpha</taxon>
        <taxon>Rhabditoidea</taxon>
        <taxon>Rhabditidae</taxon>
        <taxon>Peloderinae</taxon>
        <taxon>Caenorhabditis</taxon>
    </lineage>
</organism>
<dbReference type="UCSC" id="ZK1055.1">
    <property type="organism name" value="c. elegans"/>
</dbReference>
<dbReference type="GO" id="GO:0051316">
    <property type="term" value="P:attachment of meiotic spindle microtubules to kinetochore"/>
    <property type="evidence" value="ECO:0000315"/>
    <property type="project" value="UniProtKB"/>
</dbReference>
<dbReference type="Gene3D" id="1.10.287.1490">
    <property type="match status" value="1"/>
</dbReference>
<feature type="compositionally biased region" description="Basic and acidic residues" evidence="2">
    <location>
        <begin position="1447"/>
        <end position="1465"/>
    </location>
</feature>
<dbReference type="RefSeq" id="NP_504677.1">
    <property type="nucleotide sequence ID" value="NM_072276.4"/>
</dbReference>
<dbReference type="Bgee" id="WBGene00001829">
    <property type="expression patterns" value="Expressed in adult organism and 4 other cell types or tissues"/>
</dbReference>
<feature type="region of interest" description="Disordered" evidence="2">
    <location>
        <begin position="1"/>
        <end position="76"/>
    </location>
</feature>
<dbReference type="GO" id="GO:0005819">
    <property type="term" value="C:spindle"/>
    <property type="evidence" value="ECO:0000314"/>
    <property type="project" value="WormBase"/>
</dbReference>
<evidence type="ECO:0000313" key="3">
    <source>
        <dbReference type="EMBL" id="CCD68844.1"/>
    </source>
</evidence>
<feature type="coiled-coil region" evidence="1">
    <location>
        <begin position="1146"/>
        <end position="1258"/>
    </location>
</feature>
<name>O76447_CAEEL</name>
<dbReference type="GO" id="GO:0000776">
    <property type="term" value="C:kinetochore"/>
    <property type="evidence" value="ECO:0000314"/>
    <property type="project" value="UniProtKB"/>
</dbReference>
<evidence type="ECO:0000256" key="1">
    <source>
        <dbReference type="SAM" id="Coils"/>
    </source>
</evidence>
<dbReference type="WormBase" id="ZK1055.1">
    <property type="protein sequence ID" value="CE18470"/>
    <property type="gene ID" value="WBGene00001829"/>
    <property type="gene designation" value="hcp-1"/>
</dbReference>
<reference evidence="3 4" key="1">
    <citation type="journal article" date="1998" name="Science">
        <title>Genome sequence of the nematode C. elegans: a platform for investigating biology.</title>
        <authorList>
            <consortium name="The C. elegans sequencing consortium"/>
            <person name="Sulson J.E."/>
            <person name="Waterston R."/>
        </authorList>
    </citation>
    <scope>NUCLEOTIDE SEQUENCE [LARGE SCALE GENOMIC DNA]</scope>
    <source>
        <strain evidence="3 4">Bristol N2</strain>
    </source>
</reference>
<dbReference type="eggNOG" id="ENOG502QT6K">
    <property type="taxonomic scope" value="Eukaryota"/>
</dbReference>
<dbReference type="STRING" id="6239.ZK1055.1.1"/>
<feature type="compositionally biased region" description="Polar residues" evidence="2">
    <location>
        <begin position="66"/>
        <end position="76"/>
    </location>
</feature>
<keyword evidence="4" id="KW-1185">Reference proteome</keyword>
<dbReference type="HOGENOM" id="CLU_249982_0_0_1"/>
<dbReference type="FunCoup" id="O76447">
    <property type="interactions" value="1076"/>
</dbReference>
<dbReference type="IntAct" id="O76447">
    <property type="interactions" value="9"/>
</dbReference>
<evidence type="ECO:0000256" key="2">
    <source>
        <dbReference type="SAM" id="MobiDB-lite"/>
    </source>
</evidence>
<feature type="compositionally biased region" description="Polar residues" evidence="2">
    <location>
        <begin position="1406"/>
        <end position="1416"/>
    </location>
</feature>
<dbReference type="AlphaFoldDB" id="O76447"/>
<dbReference type="OrthoDB" id="5830724at2759"/>
<evidence type="ECO:0007829" key="6">
    <source>
        <dbReference type="PeptideAtlas" id="O76447"/>
    </source>
</evidence>
<dbReference type="CTD" id="179049"/>
<feature type="region of interest" description="Disordered" evidence="2">
    <location>
        <begin position="1405"/>
        <end position="1475"/>
    </location>
</feature>
<keyword evidence="6" id="KW-1267">Proteomics identification</keyword>
<dbReference type="AGR" id="WB:WBGene00001829"/>
<dbReference type="PhylomeDB" id="O76447"/>
<feature type="coiled-coil region" evidence="1">
    <location>
        <begin position="274"/>
        <end position="569"/>
    </location>
</feature>
<dbReference type="PANTHER" id="PTHR19327">
    <property type="entry name" value="GOLGIN"/>
    <property type="match status" value="1"/>
</dbReference>
<sequence>MDESPIFDNENKRSAGNKRQQTESPFSAATPKSRLGREPKRIFGTSSGNMADSNLEETCLEHDSRPSSASSITPADNTSLLDLSTVTALATDDASFVGTNDASITPGSNVDVNLEQSELYDTSNCTSNLSMVQESDETDADATLSNDFDNQLALDGETTPTASRTPMSQILSRECTPTVSNPQLLTEIAKGVDQPTKPVRDVPQSPVLPVKGHIDFSLHEFEMLEQNSEHEESIKLLQSQIELLRQSHSQQLSEIQEARIFEEKMLTQQVDSAMKKAKSDREAAKAREQVLEKQVQELRLKLEEPDEEKNQLVHNLAALNAQIEELTQKALKVDSMQQGATASEDRIRELIGGHQEAIKQLENTKQMNESLQRDLVEKEARFSEEMERIRTESQTTSESLKYEHELVRKMMIEDMEKLEAEVLALKSQQANLEIQEFHDKIKQLELEVQLSSENKEKLQAELMVVQEKASENIKNAEEKVNGLEAEVEKLRFEATNNSRVVELEQQLEEFRSLMIKEISDLENQLEAAKLESGSTSEPNAQLEASQATIQELTSEMKMQLEEVKRQSDENNSLNVHLTSSNEKIAELTSSLEMVAAQLLSSQQETDVAVTKVENLELKMEEAHRMYLLDIELSRVKIDELQSSIEVLSKLEREVQSSNLQNEELKLSLRNFEELQADLAMSKAKNEELEQQIEDSSREFSVITEASKEMKLKWDSSEAQMSEMIASLAAFQEEMQSTQADAVASEDKVKQVESLLENLKEPLEELNNLRANLKDSNDKILDLQSQLELAQQSSDLADRLQEDLRTSDARVQELNIQVSELEQQIEVSSREFSVITEANKEMQLKLDSSEAQISEMTASLTAFQEEMQSTRADAVASEDKVKELESLLENLKEPLEELNNLRANLKDSNGKVLELQSQLDLAQQFSDLTDRLQEDLRTSDARVQELNVQVSDLQSELETARQDTNAVQVVMEALKSEQGESYEALRAELDAAVQEKGRSSDLVTSLEGKIQELETAIESSTAENVQKSKTIQDFTDKVSLLESQICELKSQNEQMEIDTNLNMDQLSEMSSQLESANAELIELTRTSAETIDKLRGEVEKSTKAMMDQEEHLAELVAKIESRDVENADQAAKHKEEQERLQSVIDTLRTSQSTIEESQAKSEELNSRIKELQASIEFAQKALADTENAKQEKVEELEKVQEQMLNLVQAFEVEKASIRLEWNSSLSNANEKLEAAEEALSQKENTIVTLESRIETISQQFEARLEEANVWKSQAMQLGTLTQSLSQMQRQLGEMHEKMEASDRRVIEVEEQAQHDITLIQVENKEQSEALEQAHSRILELEEKLVRAEIEIQRLEKVCDAFDDDEREYKDKIMTLQSEIKQLKGVKTPPRVMGLIEQARLGVKQLSRESSLVEPQNSAHEDAFEDAQNSFQDRLQTMSNTTARQIDASNHHPEDHVLEKSARETPSKKNRSNCQHQ</sequence>
<dbReference type="PIR" id="T33318">
    <property type="entry name" value="T33318"/>
</dbReference>
<dbReference type="GO" id="GO:0005634">
    <property type="term" value="C:nucleus"/>
    <property type="evidence" value="ECO:0000314"/>
    <property type="project" value="WormBase"/>
</dbReference>
<dbReference type="GO" id="GO:0051257">
    <property type="term" value="P:meiotic spindle midzone assembly"/>
    <property type="evidence" value="ECO:0000315"/>
    <property type="project" value="UniProtKB"/>
</dbReference>
<dbReference type="PaxDb" id="6239-ZK1055.1"/>
<dbReference type="InParanoid" id="O76447"/>
<dbReference type="GeneID" id="179049"/>
<feature type="compositionally biased region" description="Polar residues" evidence="2">
    <location>
        <begin position="17"/>
        <end position="27"/>
    </location>
</feature>
<dbReference type="EMBL" id="BX284605">
    <property type="protein sequence ID" value="CCD68844.1"/>
    <property type="molecule type" value="Genomic_DNA"/>
</dbReference>
<dbReference type="DIP" id="DIP-24595N"/>
<evidence type="ECO:0000313" key="4">
    <source>
        <dbReference type="Proteomes" id="UP000001940"/>
    </source>
</evidence>
<protein>
    <submittedName>
        <fullName evidence="3">HoloCentric chromosome binding Protein</fullName>
    </submittedName>
</protein>
<gene>
    <name evidence="3 5" type="primary">hcp-1</name>
    <name evidence="3" type="ORF">CELE_ZK1055.1</name>
    <name evidence="5" type="ORF">ZK1055.1</name>
</gene>
<dbReference type="OMA" id="DITIMQD"/>
<dbReference type="GO" id="GO:0000212">
    <property type="term" value="P:meiotic spindle organization"/>
    <property type="evidence" value="ECO:0000315"/>
    <property type="project" value="UniProtKB"/>
</dbReference>
<keyword evidence="1" id="KW-0175">Coiled coil</keyword>